<comment type="caution">
    <text evidence="11">The sequence shown here is derived from an EMBL/GenBank/DDBJ whole genome shotgun (WGS) entry which is preliminary data.</text>
</comment>
<organism evidence="11 12">
    <name type="scientific">Cerasicoccus arenae</name>
    <dbReference type="NCBI Taxonomy" id="424488"/>
    <lineage>
        <taxon>Bacteria</taxon>
        <taxon>Pseudomonadati</taxon>
        <taxon>Verrucomicrobiota</taxon>
        <taxon>Opitutia</taxon>
        <taxon>Puniceicoccales</taxon>
        <taxon>Cerasicoccaceae</taxon>
        <taxon>Cerasicoccus</taxon>
    </lineage>
</organism>
<dbReference type="PANTHER" id="PTHR11002:SF79">
    <property type="entry name" value="CARBONIC ANHYDRASE 2"/>
    <property type="match status" value="1"/>
</dbReference>
<accession>A0A8J3DHE7</accession>
<dbReference type="InterPro" id="IPR015892">
    <property type="entry name" value="Carbonic_anhydrase_CS"/>
</dbReference>
<dbReference type="Proteomes" id="UP000642829">
    <property type="component" value="Unassembled WGS sequence"/>
</dbReference>
<dbReference type="CDD" id="cd03378">
    <property type="entry name" value="beta_CA_cladeC"/>
    <property type="match status" value="1"/>
</dbReference>
<dbReference type="Pfam" id="PF00484">
    <property type="entry name" value="Pro_CA"/>
    <property type="match status" value="1"/>
</dbReference>
<dbReference type="GO" id="GO:0008270">
    <property type="term" value="F:zinc ion binding"/>
    <property type="evidence" value="ECO:0007669"/>
    <property type="project" value="UniProtKB-UniRule"/>
</dbReference>
<feature type="binding site" evidence="8">
    <location>
        <position position="74"/>
    </location>
    <ligand>
        <name>Zn(2+)</name>
        <dbReference type="ChEBI" id="CHEBI:29105"/>
    </ligand>
</feature>
<dbReference type="FunFam" id="3.40.1050.10:FF:000006">
    <property type="entry name" value="Carbonic anhydrase"/>
    <property type="match status" value="1"/>
</dbReference>
<gene>
    <name evidence="11" type="ORF">GCM10007047_05640</name>
</gene>
<name>A0A8J3DHE7_9BACT</name>
<dbReference type="AlphaFoldDB" id="A0A8J3DHE7"/>
<comment type="similarity">
    <text evidence="1 9">Belongs to the beta-class carbonic anhydrase family.</text>
</comment>
<keyword evidence="5 9" id="KW-0456">Lyase</keyword>
<dbReference type="SUPFAM" id="SSF53056">
    <property type="entry name" value="beta-carbonic anhydrase, cab"/>
    <property type="match status" value="1"/>
</dbReference>
<dbReference type="GO" id="GO:0015976">
    <property type="term" value="P:carbon utilization"/>
    <property type="evidence" value="ECO:0007669"/>
    <property type="project" value="InterPro"/>
</dbReference>
<comment type="function">
    <text evidence="6">Catalyzes the reversible hydration of carbon dioxide to form bicarbonate.</text>
</comment>
<evidence type="ECO:0000256" key="8">
    <source>
        <dbReference type="PIRSR" id="PIRSR601765-1"/>
    </source>
</evidence>
<evidence type="ECO:0000256" key="6">
    <source>
        <dbReference type="ARBA" id="ARBA00024993"/>
    </source>
</evidence>
<protein>
    <recommendedName>
        <fullName evidence="2 9">Carbonic anhydrase</fullName>
        <ecNumber evidence="2 9">4.2.1.1</ecNumber>
    </recommendedName>
    <alternativeName>
        <fullName evidence="9">Carbonate dehydratase</fullName>
    </alternativeName>
</protein>
<evidence type="ECO:0000256" key="9">
    <source>
        <dbReference type="RuleBase" id="RU003956"/>
    </source>
</evidence>
<dbReference type="SMART" id="SM00947">
    <property type="entry name" value="Pro_CA"/>
    <property type="match status" value="1"/>
</dbReference>
<evidence type="ECO:0000256" key="10">
    <source>
        <dbReference type="SAM" id="MobiDB-lite"/>
    </source>
</evidence>
<comment type="catalytic activity">
    <reaction evidence="7 9">
        <text>hydrogencarbonate + H(+) = CO2 + H2O</text>
        <dbReference type="Rhea" id="RHEA:10748"/>
        <dbReference type="ChEBI" id="CHEBI:15377"/>
        <dbReference type="ChEBI" id="CHEBI:15378"/>
        <dbReference type="ChEBI" id="CHEBI:16526"/>
        <dbReference type="ChEBI" id="CHEBI:17544"/>
        <dbReference type="EC" id="4.2.1.1"/>
    </reaction>
</comment>
<dbReference type="RefSeq" id="WP_189511646.1">
    <property type="nucleotide sequence ID" value="NZ_BMXG01000003.1"/>
</dbReference>
<evidence type="ECO:0000256" key="5">
    <source>
        <dbReference type="ARBA" id="ARBA00023239"/>
    </source>
</evidence>
<feature type="binding site" evidence="8">
    <location>
        <position position="127"/>
    </location>
    <ligand>
        <name>Zn(2+)</name>
        <dbReference type="ChEBI" id="CHEBI:29105"/>
    </ligand>
</feature>
<evidence type="ECO:0000313" key="11">
    <source>
        <dbReference type="EMBL" id="GHB93218.1"/>
    </source>
</evidence>
<proteinExistence type="inferred from homology"/>
<evidence type="ECO:0000313" key="12">
    <source>
        <dbReference type="Proteomes" id="UP000642829"/>
    </source>
</evidence>
<reference evidence="11" key="2">
    <citation type="submission" date="2020-09" db="EMBL/GenBank/DDBJ databases">
        <authorList>
            <person name="Sun Q."/>
            <person name="Kim S."/>
        </authorList>
    </citation>
    <scope>NUCLEOTIDE SEQUENCE</scope>
    <source>
        <strain evidence="11">KCTC 12870</strain>
    </source>
</reference>
<evidence type="ECO:0000256" key="7">
    <source>
        <dbReference type="ARBA" id="ARBA00048348"/>
    </source>
</evidence>
<dbReference type="PROSITE" id="PS00705">
    <property type="entry name" value="PROK_CO2_ANHYDRASE_2"/>
    <property type="match status" value="1"/>
</dbReference>
<comment type="cofactor">
    <cofactor evidence="8">
        <name>Zn(2+)</name>
        <dbReference type="ChEBI" id="CHEBI:29105"/>
    </cofactor>
    <text evidence="8">Binds 1 zinc ion per subunit.</text>
</comment>
<reference evidence="11" key="1">
    <citation type="journal article" date="2014" name="Int. J. Syst. Evol. Microbiol.">
        <title>Complete genome sequence of Corynebacterium casei LMG S-19264T (=DSM 44701T), isolated from a smear-ripened cheese.</title>
        <authorList>
            <consortium name="US DOE Joint Genome Institute (JGI-PGF)"/>
            <person name="Walter F."/>
            <person name="Albersmeier A."/>
            <person name="Kalinowski J."/>
            <person name="Ruckert C."/>
        </authorList>
    </citation>
    <scope>NUCLEOTIDE SEQUENCE</scope>
    <source>
        <strain evidence="11">KCTC 12870</strain>
    </source>
</reference>
<keyword evidence="4 8" id="KW-0862">Zinc</keyword>
<feature type="binding site" evidence="8">
    <location>
        <position position="130"/>
    </location>
    <ligand>
        <name>Zn(2+)</name>
        <dbReference type="ChEBI" id="CHEBI:29105"/>
    </ligand>
</feature>
<feature type="compositionally biased region" description="Basic and acidic residues" evidence="10">
    <location>
        <begin position="42"/>
        <end position="57"/>
    </location>
</feature>
<dbReference type="EMBL" id="BMXG01000003">
    <property type="protein sequence ID" value="GHB93218.1"/>
    <property type="molecule type" value="Genomic_DNA"/>
</dbReference>
<sequence>MCHASILVLAALSVSAQTRRETTLTNIDGAAALKQLMDGNERFTKGEEKNPDRDKAARAKTATSQRPMAIVLSCSDSRVAPEILFDAGVGDLFVVRVAGNTLTLEGQASMEYAVAVLGCPLVIVLGHESCGAVDAGIQAYKDNATFPGRIDSLLDSIEPAVAIASAKGPVTMEHAIDENVAYATQSVKMAGTILSKAVAEGKLTVVGGVYHLDSGKVEILDAN</sequence>
<evidence type="ECO:0000256" key="4">
    <source>
        <dbReference type="ARBA" id="ARBA00022833"/>
    </source>
</evidence>
<dbReference type="Gene3D" id="3.40.1050.10">
    <property type="entry name" value="Carbonic anhydrase"/>
    <property type="match status" value="1"/>
</dbReference>
<keyword evidence="12" id="KW-1185">Reference proteome</keyword>
<dbReference type="PROSITE" id="PS00704">
    <property type="entry name" value="PROK_CO2_ANHYDRASE_1"/>
    <property type="match status" value="1"/>
</dbReference>
<dbReference type="GO" id="GO:0004089">
    <property type="term" value="F:carbonate dehydratase activity"/>
    <property type="evidence" value="ECO:0007669"/>
    <property type="project" value="UniProtKB-UniRule"/>
</dbReference>
<dbReference type="InterPro" id="IPR036874">
    <property type="entry name" value="Carbonic_anhydrase_sf"/>
</dbReference>
<comment type="function">
    <text evidence="9">Reversible hydration of carbon dioxide.</text>
</comment>
<dbReference type="PANTHER" id="PTHR11002">
    <property type="entry name" value="CARBONIC ANHYDRASE"/>
    <property type="match status" value="1"/>
</dbReference>
<feature type="binding site" evidence="8">
    <location>
        <position position="76"/>
    </location>
    <ligand>
        <name>Zn(2+)</name>
        <dbReference type="ChEBI" id="CHEBI:29105"/>
    </ligand>
</feature>
<feature type="region of interest" description="Disordered" evidence="10">
    <location>
        <begin position="42"/>
        <end position="62"/>
    </location>
</feature>
<dbReference type="InterPro" id="IPR001765">
    <property type="entry name" value="Carbonic_anhydrase"/>
</dbReference>
<evidence type="ECO:0000256" key="3">
    <source>
        <dbReference type="ARBA" id="ARBA00022723"/>
    </source>
</evidence>
<dbReference type="EC" id="4.2.1.1" evidence="2 9"/>
<evidence type="ECO:0000256" key="1">
    <source>
        <dbReference type="ARBA" id="ARBA00006217"/>
    </source>
</evidence>
<evidence type="ECO:0000256" key="2">
    <source>
        <dbReference type="ARBA" id="ARBA00012925"/>
    </source>
</evidence>
<keyword evidence="3 8" id="KW-0479">Metal-binding</keyword>